<proteinExistence type="predicted"/>
<dbReference type="Proteomes" id="UP000295484">
    <property type="component" value="Unassembled WGS sequence"/>
</dbReference>
<organism evidence="4 5">
    <name type="scientific">Rhodovulum visakhapatnamense</name>
    <dbReference type="NCBI Taxonomy" id="364297"/>
    <lineage>
        <taxon>Bacteria</taxon>
        <taxon>Pseudomonadati</taxon>
        <taxon>Pseudomonadota</taxon>
        <taxon>Alphaproteobacteria</taxon>
        <taxon>Rhodobacterales</taxon>
        <taxon>Paracoccaceae</taxon>
        <taxon>Rhodovulum</taxon>
    </lineage>
</organism>
<sequence length="1094" mass="115372">MTKAPLLCRLALMAALAWAAPGPARADCTDLAALTELPPEAGSIDQIQRGLRSALRDPSRYLRDGKLGPYTKQALVRLCRAVPLGLGRDSVAGTLELAADYGALARSDAHWQPRAVAPALAARLGAIPETGANRLALQLAGPPALAISALEDWQKGAACAGLSEAALSDEARAGLAALTAVGAWPDTDALCTGLTPVPNALGDRAVAAALAAYGRIEAGLPGAVARLVSPGFSDWLVAGQATRVPRLMGSDAAAVALIAEYRPSLSPATQADETVEADEPASCAEPVSRTVLDYTAFDAADYQTLIAPVDVKTALAGLDGKTFASAEDLGAAIDAALGGQLTRCALDEIRALVTGSSHLGLRFGLDPAAAANMALNPDLVAASGAVAPLVGLSTPVRKTLEAAAEAAIRKAVRAEFEVEIELAADTLAGAAEEIVPGLDTRPEGVPEFPELPLGAPLGVTDATDSAVQAAVKDTDFQQALLNAEYAPAPNAEVLKGDVRRLLDPIAARKVEEIVRTAMTEVEAAIDARWLLTPDLSAAILGLDAVAAAQSLDIPEATALALEQLVGLTYPNQRLFAAAVEAVPPPVPYGQFEAVKRQARQAAFRTVTRAEAQAARSAEALALPGCGCVEPRLDHAEVYAFYPFWMLPRTPAAPKTAEADSAPAAPDPLNQVDFGLVSRVALYGYEIAYGEGSRRADFPDESEWSAMRRDFVQAAHRHRARADLAITLTGWQDWTDFQIETAVQQILRFSAPFPRIADNTFKALAEGFPTIFDAPRPDGVTLIFRGYSGSKDNDPAAGRLQQIVSRAHEGLAARGQGVNLGLDLDLIGSGIDTPLMNDLRAILVPPTPVAEPDDPDDGAESAASAARGPKPPVERILIFMERPTSDAKKTLRARLEHGDFRGPERTEVLRRIVPVLPPTGHREVERQPRSDLDPNDHPEDFSQFRDDLVYFQDNFGGIGFWPAPDPTAGESAALRRIFNELWIEPVLPGFLASLSVLCAWICPHRAVLLTGAALIALATAGLVWRSFYSGVADRLAFGWKLAWIGTGLVILILTALTVCDPDAVVAPTGLAATLLGLALLIGFTAYQRARNGPKP</sequence>
<feature type="transmembrane region" description="Helical" evidence="2">
    <location>
        <begin position="1035"/>
        <end position="1057"/>
    </location>
</feature>
<evidence type="ECO:0000313" key="4">
    <source>
        <dbReference type="EMBL" id="TDX32523.1"/>
    </source>
</evidence>
<dbReference type="EMBL" id="SOEB01000003">
    <property type="protein sequence ID" value="TDX32523.1"/>
    <property type="molecule type" value="Genomic_DNA"/>
</dbReference>
<dbReference type="RefSeq" id="WP_134077183.1">
    <property type="nucleotide sequence ID" value="NZ_SOEB01000003.1"/>
</dbReference>
<comment type="caution">
    <text evidence="4">The sequence shown here is derived from an EMBL/GenBank/DDBJ whole genome shotgun (WGS) entry which is preliminary data.</text>
</comment>
<evidence type="ECO:0000256" key="1">
    <source>
        <dbReference type="SAM" id="MobiDB-lite"/>
    </source>
</evidence>
<keyword evidence="2" id="KW-0472">Membrane</keyword>
<protein>
    <recommendedName>
        <fullName evidence="6">Peptidoglycan binding protein</fullName>
    </recommendedName>
</protein>
<evidence type="ECO:0008006" key="6">
    <source>
        <dbReference type="Google" id="ProtNLM"/>
    </source>
</evidence>
<reference evidence="4 5" key="1">
    <citation type="submission" date="2019-03" db="EMBL/GenBank/DDBJ databases">
        <title>Genomic Encyclopedia of Type Strains, Phase IV (KMG-IV): sequencing the most valuable type-strain genomes for metagenomic binning, comparative biology and taxonomic classification.</title>
        <authorList>
            <person name="Goeker M."/>
        </authorList>
    </citation>
    <scope>NUCLEOTIDE SEQUENCE [LARGE SCALE GENOMIC DNA]</scope>
    <source>
        <strain evidence="4 5">JA181</strain>
    </source>
</reference>
<evidence type="ECO:0000313" key="5">
    <source>
        <dbReference type="Proteomes" id="UP000295484"/>
    </source>
</evidence>
<dbReference type="AlphaFoldDB" id="A0A4R8FZI1"/>
<keyword evidence="2" id="KW-1133">Transmembrane helix</keyword>
<evidence type="ECO:0000256" key="3">
    <source>
        <dbReference type="SAM" id="SignalP"/>
    </source>
</evidence>
<feature type="transmembrane region" description="Helical" evidence="2">
    <location>
        <begin position="1063"/>
        <end position="1085"/>
    </location>
</feature>
<keyword evidence="2" id="KW-0812">Transmembrane</keyword>
<feature type="region of interest" description="Disordered" evidence="1">
    <location>
        <begin position="845"/>
        <end position="872"/>
    </location>
</feature>
<feature type="chain" id="PRO_5020759484" description="Peptidoglycan binding protein" evidence="3">
    <location>
        <begin position="20"/>
        <end position="1094"/>
    </location>
</feature>
<keyword evidence="3" id="KW-0732">Signal</keyword>
<name>A0A4R8FZI1_9RHOB</name>
<feature type="transmembrane region" description="Helical" evidence="2">
    <location>
        <begin position="1005"/>
        <end position="1023"/>
    </location>
</feature>
<evidence type="ECO:0000256" key="2">
    <source>
        <dbReference type="SAM" id="Phobius"/>
    </source>
</evidence>
<feature type="signal peptide" evidence="3">
    <location>
        <begin position="1"/>
        <end position="19"/>
    </location>
</feature>
<gene>
    <name evidence="4" type="ORF">EV657_10394</name>
</gene>
<accession>A0A4R8FZI1</accession>